<feature type="compositionally biased region" description="Polar residues" evidence="1">
    <location>
        <begin position="28"/>
        <end position="39"/>
    </location>
</feature>
<reference evidence="2 3" key="1">
    <citation type="submission" date="2018-06" db="EMBL/GenBank/DDBJ databases">
        <title>Complete genome of Desulfovibrio marinus P48SEP.</title>
        <authorList>
            <person name="Crispim J.S."/>
            <person name="Vidigal P.M.P."/>
            <person name="Silva L.C.F."/>
            <person name="Araujo L.C."/>
            <person name="Laguardia C.N."/>
            <person name="Dias R.S."/>
            <person name="Sousa M.P."/>
            <person name="Paula S.O."/>
            <person name="Silva C."/>
        </authorList>
    </citation>
    <scope>NUCLEOTIDE SEQUENCE [LARGE SCALE GENOMIC DNA]</scope>
    <source>
        <strain evidence="2 3">P48SEP</strain>
    </source>
</reference>
<organism evidence="2 3">
    <name type="scientific">Oceanidesulfovibrio marinus</name>
    <dbReference type="NCBI Taxonomy" id="370038"/>
    <lineage>
        <taxon>Bacteria</taxon>
        <taxon>Pseudomonadati</taxon>
        <taxon>Thermodesulfobacteriota</taxon>
        <taxon>Desulfovibrionia</taxon>
        <taxon>Desulfovibrionales</taxon>
        <taxon>Desulfovibrionaceae</taxon>
        <taxon>Oceanidesulfovibrio</taxon>
    </lineage>
</organism>
<feature type="compositionally biased region" description="Basic and acidic residues" evidence="1">
    <location>
        <begin position="1"/>
        <end position="23"/>
    </location>
</feature>
<dbReference type="AlphaFoldDB" id="A0A6P1ZKC9"/>
<dbReference type="EMBL" id="QMIF01000004">
    <property type="protein sequence ID" value="TVM34533.1"/>
    <property type="molecule type" value="Genomic_DNA"/>
</dbReference>
<dbReference type="Proteomes" id="UP000434052">
    <property type="component" value="Unassembled WGS sequence"/>
</dbReference>
<evidence type="ECO:0000313" key="2">
    <source>
        <dbReference type="EMBL" id="TVM34533.1"/>
    </source>
</evidence>
<feature type="region of interest" description="Disordered" evidence="1">
    <location>
        <begin position="1"/>
        <end position="43"/>
    </location>
</feature>
<gene>
    <name evidence="2" type="ORF">DQK91_08135</name>
</gene>
<evidence type="ECO:0000256" key="1">
    <source>
        <dbReference type="SAM" id="MobiDB-lite"/>
    </source>
</evidence>
<accession>A0A6P1ZKC9</accession>
<evidence type="ECO:0000313" key="3">
    <source>
        <dbReference type="Proteomes" id="UP000434052"/>
    </source>
</evidence>
<comment type="caution">
    <text evidence="2">The sequence shown here is derived from an EMBL/GenBank/DDBJ whole genome shotgun (WGS) entry which is preliminary data.</text>
</comment>
<proteinExistence type="predicted"/>
<sequence length="74" mass="8404">MRERSAMDVRQEVEQAVAEERAAHQKPPGQTEQPTGQESQPRDKAYYDLLRKEFDDNHMGDAVVFRDGSTGRGV</sequence>
<name>A0A6P1ZKC9_9BACT</name>
<protein>
    <submittedName>
        <fullName evidence="2">Uncharacterized protein</fullName>
    </submittedName>
</protein>